<dbReference type="AlphaFoldDB" id="A0A1T1D3K7"/>
<keyword evidence="3 4" id="KW-1133">Transmembrane helix</keyword>
<evidence type="ECO:0000313" key="8">
    <source>
        <dbReference type="Proteomes" id="UP000242636"/>
    </source>
</evidence>
<proteinExistence type="predicted"/>
<keyword evidence="5" id="KW-0732">Signal</keyword>
<feature type="transmembrane region" description="Helical" evidence="4">
    <location>
        <begin position="129"/>
        <end position="151"/>
    </location>
</feature>
<dbReference type="PROSITE" id="PS51846">
    <property type="entry name" value="CNNM"/>
    <property type="match status" value="1"/>
</dbReference>
<evidence type="ECO:0000256" key="5">
    <source>
        <dbReference type="SAM" id="SignalP"/>
    </source>
</evidence>
<dbReference type="PANTHER" id="PTHR22777">
    <property type="entry name" value="HEMOLYSIN-RELATED"/>
    <property type="match status" value="1"/>
</dbReference>
<keyword evidence="8" id="KW-1185">Reference proteome</keyword>
<dbReference type="GO" id="GO:0005886">
    <property type="term" value="C:plasma membrane"/>
    <property type="evidence" value="ECO:0007669"/>
    <property type="project" value="TreeGrafter"/>
</dbReference>
<gene>
    <name evidence="7" type="ORF">BV61_01205</name>
</gene>
<feature type="chain" id="PRO_5012120035" evidence="5">
    <location>
        <begin position="28"/>
        <end position="332"/>
    </location>
</feature>
<keyword evidence="1" id="KW-0677">Repeat</keyword>
<comment type="caution">
    <text evidence="7">The sequence shown here is derived from an EMBL/GenBank/DDBJ whole genome shotgun (WGS) entry which is preliminary data.</text>
</comment>
<sequence length="332" mass="35908">MVNALSGLLLMAVALLLGSAFCSGSEAAIMTTTPLQVQDLCRRGVPGANSLKRLRLQLGRTLAAVVVINNMFNTFGSIMLGSFAGWVIVEQLALPNQWVAVFSTLFTLLVILVGEILPKALGARFNVQVSLVVAPILLQLTRLLLPLVFLLERLVPALTAQSTHITGEAEIRLLTRLGHQQGRIEADEAAMIGKVFQLNDLRASELMMPRVAAPTLAGSDRLASVEALLLERNDPWWVILGEAVDHVLGVASREALLAALVQGLGERSLAELSEPVVFVPEMIRADQLLMDFRHHSNRVRVVVDEFGGFAGVIGADAVLAWLAGWRPLPQSR</sequence>
<reference evidence="7 8" key="1">
    <citation type="submission" date="2017-02" db="EMBL/GenBank/DDBJ databases">
        <title>Draft Genome Sequences of 'Candidatus Synechococcus spongiarum', Cyanobacterial Symbionts of the Mediterranean Sponge Aplysina aerophoba from two locations.</title>
        <authorList>
            <person name="Slaby B.M."/>
            <person name="Hentschel U."/>
        </authorList>
    </citation>
    <scope>NUCLEOTIDE SEQUENCE [LARGE SCALE GENOMIC DNA]</scope>
    <source>
        <strain evidence="7">LMB bulk15M</strain>
    </source>
</reference>
<keyword evidence="3 4" id="KW-0812">Transmembrane</keyword>
<organism evidence="7 8">
    <name type="scientific">Candidatus Synechococcus spongiarum LMB bulk15M</name>
    <dbReference type="NCBI Taxonomy" id="1943582"/>
    <lineage>
        <taxon>Bacteria</taxon>
        <taxon>Bacillati</taxon>
        <taxon>Cyanobacteriota</taxon>
        <taxon>Cyanophyceae</taxon>
        <taxon>Synechococcales</taxon>
        <taxon>Synechococcaceae</taxon>
        <taxon>Synechococcus</taxon>
    </lineage>
</organism>
<evidence type="ECO:0000256" key="2">
    <source>
        <dbReference type="ARBA" id="ARBA00023122"/>
    </source>
</evidence>
<name>A0A1T1D3K7_9SYNE</name>
<dbReference type="EMBL" id="MWLD01000013">
    <property type="protein sequence ID" value="OOV35213.1"/>
    <property type="molecule type" value="Genomic_DNA"/>
</dbReference>
<dbReference type="Gene3D" id="3.90.1280.20">
    <property type="match status" value="1"/>
</dbReference>
<keyword evidence="2" id="KW-0129">CBS domain</keyword>
<feature type="transmembrane region" description="Helical" evidence="4">
    <location>
        <begin position="98"/>
        <end position="117"/>
    </location>
</feature>
<evidence type="ECO:0000256" key="1">
    <source>
        <dbReference type="ARBA" id="ARBA00022737"/>
    </source>
</evidence>
<evidence type="ECO:0000259" key="6">
    <source>
        <dbReference type="PROSITE" id="PS51846"/>
    </source>
</evidence>
<dbReference type="Proteomes" id="UP000242636">
    <property type="component" value="Unassembled WGS sequence"/>
</dbReference>
<dbReference type="SUPFAM" id="SSF54631">
    <property type="entry name" value="CBS-domain pair"/>
    <property type="match status" value="1"/>
</dbReference>
<feature type="signal peptide" evidence="5">
    <location>
        <begin position="1"/>
        <end position="27"/>
    </location>
</feature>
<keyword evidence="3 4" id="KW-0472">Membrane</keyword>
<dbReference type="Gene3D" id="3.10.580.10">
    <property type="entry name" value="CBS-domain"/>
    <property type="match status" value="1"/>
</dbReference>
<dbReference type="PANTHER" id="PTHR22777:SF4">
    <property type="entry name" value="UPF0053 PROTEIN SLL1254"/>
    <property type="match status" value="1"/>
</dbReference>
<dbReference type="InterPro" id="IPR046342">
    <property type="entry name" value="CBS_dom_sf"/>
</dbReference>
<accession>A0A1T1D3K7</accession>
<evidence type="ECO:0000256" key="4">
    <source>
        <dbReference type="SAM" id="Phobius"/>
    </source>
</evidence>
<evidence type="ECO:0000256" key="3">
    <source>
        <dbReference type="PROSITE-ProRule" id="PRU01193"/>
    </source>
</evidence>
<protein>
    <submittedName>
        <fullName evidence="7">SBC domain-containing protein</fullName>
    </submittedName>
</protein>
<dbReference type="InterPro" id="IPR002550">
    <property type="entry name" value="CNNM"/>
</dbReference>
<evidence type="ECO:0000313" key="7">
    <source>
        <dbReference type="EMBL" id="OOV35213.1"/>
    </source>
</evidence>
<feature type="domain" description="CNNM transmembrane" evidence="6">
    <location>
        <begin position="1"/>
        <end position="188"/>
    </location>
</feature>
<dbReference type="Pfam" id="PF01595">
    <property type="entry name" value="CNNM"/>
    <property type="match status" value="1"/>
</dbReference>
<feature type="transmembrane region" description="Helical" evidence="4">
    <location>
        <begin position="62"/>
        <end position="89"/>
    </location>
</feature>